<feature type="non-terminal residue" evidence="1">
    <location>
        <position position="1"/>
    </location>
</feature>
<keyword evidence="1" id="KW-0472">Membrane</keyword>
<gene>
    <name evidence="1" type="primary">TMEM242</name>
</gene>
<name>A0A1A8F5J2_9TELE</name>
<evidence type="ECO:0000313" key="1">
    <source>
        <dbReference type="EMBL" id="SBQ54372.1"/>
    </source>
</evidence>
<proteinExistence type="predicted"/>
<dbReference type="AlphaFoldDB" id="A0A1A8F5J2"/>
<feature type="non-terminal residue" evidence="1">
    <location>
        <position position="46"/>
    </location>
</feature>
<dbReference type="EMBL" id="HAEB01007845">
    <property type="protein sequence ID" value="SBQ54372.1"/>
    <property type="molecule type" value="Transcribed_RNA"/>
</dbReference>
<organism evidence="1">
    <name type="scientific">Nothobranchius korthausae</name>
    <dbReference type="NCBI Taxonomy" id="1143690"/>
    <lineage>
        <taxon>Eukaryota</taxon>
        <taxon>Metazoa</taxon>
        <taxon>Chordata</taxon>
        <taxon>Craniata</taxon>
        <taxon>Vertebrata</taxon>
        <taxon>Euteleostomi</taxon>
        <taxon>Actinopterygii</taxon>
        <taxon>Neopterygii</taxon>
        <taxon>Teleostei</taxon>
        <taxon>Neoteleostei</taxon>
        <taxon>Acanthomorphata</taxon>
        <taxon>Ovalentaria</taxon>
        <taxon>Atherinomorphae</taxon>
        <taxon>Cyprinodontiformes</taxon>
        <taxon>Nothobranchiidae</taxon>
        <taxon>Nothobranchius</taxon>
    </lineage>
</organism>
<keyword evidence="1" id="KW-0812">Transmembrane</keyword>
<reference evidence="1" key="1">
    <citation type="submission" date="2016-05" db="EMBL/GenBank/DDBJ databases">
        <authorList>
            <person name="Lavstsen T."/>
            <person name="Jespersen J.S."/>
        </authorList>
    </citation>
    <scope>NUCLEOTIDE SEQUENCE</scope>
    <source>
        <tissue evidence="1">Brain</tissue>
    </source>
</reference>
<accession>A0A1A8F5J2</accession>
<sequence length="46" mass="5289">SIRTWMNLFQCRGSVTLTFNRKLNENKELWISRSSQGGEGIRFGGL</sequence>
<reference evidence="1" key="2">
    <citation type="submission" date="2016-06" db="EMBL/GenBank/DDBJ databases">
        <title>The genome of a short-lived fish provides insights into sex chromosome evolution and the genetic control of aging.</title>
        <authorList>
            <person name="Reichwald K."/>
            <person name="Felder M."/>
            <person name="Petzold A."/>
            <person name="Koch P."/>
            <person name="Groth M."/>
            <person name="Platzer M."/>
        </authorList>
    </citation>
    <scope>NUCLEOTIDE SEQUENCE</scope>
    <source>
        <tissue evidence="1">Brain</tissue>
    </source>
</reference>
<protein>
    <submittedName>
        <fullName evidence="1">Transmembrane protein 242</fullName>
    </submittedName>
</protein>